<dbReference type="InterPro" id="IPR030374">
    <property type="entry name" value="PABS"/>
</dbReference>
<dbReference type="CDD" id="cd02440">
    <property type="entry name" value="AdoMet_MTases"/>
    <property type="match status" value="1"/>
</dbReference>
<comment type="pathway">
    <text evidence="5">Amine and polyamine biosynthesis; spermidine biosynthesis; spermidine from putrescine: step 1/1.</text>
</comment>
<sequence length="285" mass="32130">MSTTEPTWYYENFEHSGSAIGFRVTGKLDEVQSEFQKIEIWDTTDWGKLMVIDGAIMLTTRDNFLYHEMMAHPVLFTHSNPKRVVIIGGGDCGTLREVLKHKEVEHAVQVDIDEQVTRMAEKYFPELCESNHDPRAELLFDDGIAYMKNVAEGTVDVIIVDSTDPVGPAEGLFNEAFYVSCIRALRNGGILVQQSESPLVHIGLMKAMRHHMTAAGFADTRTLPFPQPCYPTGWWSCTLARKGSELAGFRERGAQSKSFATRYYNVDVHRAALVQPEFMREAFGD</sequence>
<feature type="binding site" evidence="5">
    <location>
        <position position="168"/>
    </location>
    <ligand>
        <name>S-methyl-5'-thioadenosine</name>
        <dbReference type="ChEBI" id="CHEBI:17509"/>
    </ligand>
</feature>
<dbReference type="InterPro" id="IPR037163">
    <property type="entry name" value="Spermidine_synt_N_sf"/>
</dbReference>
<dbReference type="Proteomes" id="UP000521199">
    <property type="component" value="Unassembled WGS sequence"/>
</dbReference>
<accession>A0A7W8D4J0</accession>
<feature type="binding site" evidence="5">
    <location>
        <position position="91"/>
    </location>
    <ligand>
        <name>spermidine</name>
        <dbReference type="ChEBI" id="CHEBI:57834"/>
    </ligand>
</feature>
<feature type="binding site" evidence="5">
    <location>
        <position position="111"/>
    </location>
    <ligand>
        <name>S-methyl-5'-thioadenosine</name>
        <dbReference type="ChEBI" id="CHEBI:17509"/>
    </ligand>
</feature>
<dbReference type="GO" id="GO:0005829">
    <property type="term" value="C:cytosol"/>
    <property type="evidence" value="ECO:0007669"/>
    <property type="project" value="TreeGrafter"/>
</dbReference>
<organism evidence="10 11">
    <name type="scientific">Chiayiivirga flava</name>
    <dbReference type="NCBI Taxonomy" id="659595"/>
    <lineage>
        <taxon>Bacteria</taxon>
        <taxon>Pseudomonadati</taxon>
        <taxon>Pseudomonadota</taxon>
        <taxon>Gammaproteobacteria</taxon>
        <taxon>Lysobacterales</taxon>
        <taxon>Lysobacteraceae</taxon>
        <taxon>Chiayiivirga</taxon>
    </lineage>
</organism>
<keyword evidence="11" id="KW-1185">Reference proteome</keyword>
<feature type="binding site" evidence="5">
    <location>
        <position position="36"/>
    </location>
    <ligand>
        <name>S-methyl-5'-thioadenosine</name>
        <dbReference type="ChEBI" id="CHEBI:17509"/>
    </ligand>
</feature>
<evidence type="ECO:0000259" key="9">
    <source>
        <dbReference type="PROSITE" id="PS51006"/>
    </source>
</evidence>
<feature type="binding site" evidence="5">
    <location>
        <position position="67"/>
    </location>
    <ligand>
        <name>spermidine</name>
        <dbReference type="ChEBI" id="CHEBI:57834"/>
    </ligand>
</feature>
<dbReference type="PANTHER" id="PTHR11558">
    <property type="entry name" value="SPERMIDINE/SPERMINE SYNTHASE"/>
    <property type="match status" value="1"/>
</dbReference>
<feature type="binding site" evidence="5">
    <location>
        <begin position="142"/>
        <end position="143"/>
    </location>
    <ligand>
        <name>S-methyl-5'-thioadenosine</name>
        <dbReference type="ChEBI" id="CHEBI:17509"/>
    </ligand>
</feature>
<comment type="catalytic activity">
    <reaction evidence="5 8">
        <text>S-adenosyl 3-(methylsulfanyl)propylamine + putrescine = S-methyl-5'-thioadenosine + spermidine + H(+)</text>
        <dbReference type="Rhea" id="RHEA:12721"/>
        <dbReference type="ChEBI" id="CHEBI:15378"/>
        <dbReference type="ChEBI" id="CHEBI:17509"/>
        <dbReference type="ChEBI" id="CHEBI:57443"/>
        <dbReference type="ChEBI" id="CHEBI:57834"/>
        <dbReference type="ChEBI" id="CHEBI:326268"/>
        <dbReference type="EC" id="2.5.1.16"/>
    </reaction>
</comment>
<feature type="active site" description="Proton acceptor" evidence="5 6">
    <location>
        <position position="161"/>
    </location>
</feature>
<dbReference type="Pfam" id="PF17284">
    <property type="entry name" value="Spermine_synt_N"/>
    <property type="match status" value="1"/>
</dbReference>
<comment type="subunit">
    <text evidence="5">Homodimer or homotetramer.</text>
</comment>
<dbReference type="Gene3D" id="3.40.50.150">
    <property type="entry name" value="Vaccinia Virus protein VP39"/>
    <property type="match status" value="1"/>
</dbReference>
<name>A0A7W8D4J0_9GAMM</name>
<keyword evidence="3 5" id="KW-0745">Spermidine biosynthesis</keyword>
<evidence type="ECO:0000256" key="1">
    <source>
        <dbReference type="ARBA" id="ARBA00007867"/>
    </source>
</evidence>
<comment type="similarity">
    <text evidence="1 5 7">Belongs to the spermidine/spermine synthase family.</text>
</comment>
<evidence type="ECO:0000256" key="7">
    <source>
        <dbReference type="RuleBase" id="RU003836"/>
    </source>
</evidence>
<evidence type="ECO:0000256" key="4">
    <source>
        <dbReference type="ARBA" id="ARBA00023115"/>
    </source>
</evidence>
<comment type="function">
    <text evidence="5">Catalyzes the irreversible transfer of a propylamine group from the amino donor S-adenosylmethioninamine (decarboxy-AdoMet) to putrescine (1,4-diaminobutane) to yield spermidine.</text>
</comment>
<evidence type="ECO:0000256" key="6">
    <source>
        <dbReference type="PROSITE-ProRule" id="PRU00354"/>
    </source>
</evidence>
<dbReference type="UniPathway" id="UPA00248">
    <property type="reaction ID" value="UER00314"/>
</dbReference>
<evidence type="ECO:0000256" key="2">
    <source>
        <dbReference type="ARBA" id="ARBA00022679"/>
    </source>
</evidence>
<dbReference type="RefSeq" id="WP_183960314.1">
    <property type="nucleotide sequence ID" value="NZ_JACHHP010000002.1"/>
</dbReference>
<feature type="domain" description="PABS" evidence="9">
    <location>
        <begin position="6"/>
        <end position="242"/>
    </location>
</feature>
<evidence type="ECO:0000256" key="8">
    <source>
        <dbReference type="RuleBase" id="RU003837"/>
    </source>
</evidence>
<dbReference type="SUPFAM" id="SSF53335">
    <property type="entry name" value="S-adenosyl-L-methionine-dependent methyltransferases"/>
    <property type="match status" value="1"/>
</dbReference>
<dbReference type="InterPro" id="IPR001045">
    <property type="entry name" value="Spermi_synthase"/>
</dbReference>
<dbReference type="NCBIfam" id="TIGR00417">
    <property type="entry name" value="speE"/>
    <property type="match status" value="1"/>
</dbReference>
<reference evidence="10 11" key="1">
    <citation type="submission" date="2020-08" db="EMBL/GenBank/DDBJ databases">
        <title>Genomic Encyclopedia of Type Strains, Phase IV (KMG-IV): sequencing the most valuable type-strain genomes for metagenomic binning, comparative biology and taxonomic classification.</title>
        <authorList>
            <person name="Goeker M."/>
        </authorList>
    </citation>
    <scope>NUCLEOTIDE SEQUENCE [LARGE SCALE GENOMIC DNA]</scope>
    <source>
        <strain evidence="10 11">DSM 24163</strain>
    </source>
</reference>
<dbReference type="InterPro" id="IPR035246">
    <property type="entry name" value="Spermidine_synt_N"/>
</dbReference>
<dbReference type="AlphaFoldDB" id="A0A7W8D4J0"/>
<dbReference type="PROSITE" id="PS01330">
    <property type="entry name" value="PABS_1"/>
    <property type="match status" value="1"/>
</dbReference>
<dbReference type="PROSITE" id="PS51006">
    <property type="entry name" value="PABS_2"/>
    <property type="match status" value="1"/>
</dbReference>
<dbReference type="PANTHER" id="PTHR11558:SF11">
    <property type="entry name" value="SPERMIDINE SYNTHASE"/>
    <property type="match status" value="1"/>
</dbReference>
<protein>
    <recommendedName>
        <fullName evidence="5">Polyamine aminopropyltransferase</fullName>
    </recommendedName>
    <alternativeName>
        <fullName evidence="5">Putrescine aminopropyltransferase</fullName>
        <shortName evidence="5">PAPT</shortName>
    </alternativeName>
    <alternativeName>
        <fullName evidence="5">Spermidine synthase</fullName>
        <shortName evidence="5">SPDS</shortName>
        <shortName evidence="5">SPDSY</shortName>
        <ecNumber evidence="5">2.5.1.16</ecNumber>
    </alternativeName>
</protein>
<dbReference type="HAMAP" id="MF_00198">
    <property type="entry name" value="Spermidine_synth"/>
    <property type="match status" value="1"/>
</dbReference>
<dbReference type="EMBL" id="JACHHP010000002">
    <property type="protein sequence ID" value="MBB5207784.1"/>
    <property type="molecule type" value="Genomic_DNA"/>
</dbReference>
<dbReference type="EC" id="2.5.1.16" evidence="5"/>
<evidence type="ECO:0000313" key="10">
    <source>
        <dbReference type="EMBL" id="MBB5207784.1"/>
    </source>
</evidence>
<evidence type="ECO:0000313" key="11">
    <source>
        <dbReference type="Proteomes" id="UP000521199"/>
    </source>
</evidence>
<keyword evidence="2 5" id="KW-0808">Transferase</keyword>
<dbReference type="NCBIfam" id="NF002010">
    <property type="entry name" value="PRK00811.1"/>
    <property type="match status" value="1"/>
</dbReference>
<dbReference type="InterPro" id="IPR030373">
    <property type="entry name" value="PABS_CS"/>
</dbReference>
<dbReference type="GO" id="GO:0008295">
    <property type="term" value="P:spermidine biosynthetic process"/>
    <property type="evidence" value="ECO:0007669"/>
    <property type="project" value="UniProtKB-UniRule"/>
</dbReference>
<dbReference type="GO" id="GO:0004766">
    <property type="term" value="F:spermidine synthase activity"/>
    <property type="evidence" value="ECO:0007669"/>
    <property type="project" value="UniProtKB-UniRule"/>
</dbReference>
<feature type="binding site" evidence="5">
    <location>
        <begin position="161"/>
        <end position="164"/>
    </location>
    <ligand>
        <name>spermidine</name>
        <dbReference type="ChEBI" id="CHEBI:57834"/>
    </ligand>
</feature>
<dbReference type="InterPro" id="IPR029063">
    <property type="entry name" value="SAM-dependent_MTases_sf"/>
</dbReference>
<evidence type="ECO:0000256" key="3">
    <source>
        <dbReference type="ARBA" id="ARBA00023066"/>
    </source>
</evidence>
<gene>
    <name evidence="5" type="primary">speE</name>
    <name evidence="10" type="ORF">HNQ52_001313</name>
</gene>
<dbReference type="Pfam" id="PF01564">
    <property type="entry name" value="Spermine_synth"/>
    <property type="match status" value="1"/>
</dbReference>
<dbReference type="Gene3D" id="2.30.140.10">
    <property type="entry name" value="Spermidine synthase, tetramerisation domain"/>
    <property type="match status" value="1"/>
</dbReference>
<comment type="caution">
    <text evidence="10">The sequence shown here is derived from an EMBL/GenBank/DDBJ whole genome shotgun (WGS) entry which is preliminary data.</text>
</comment>
<proteinExistence type="inferred from homology"/>
<evidence type="ECO:0000256" key="5">
    <source>
        <dbReference type="HAMAP-Rule" id="MF_00198"/>
    </source>
</evidence>
<keyword evidence="4 5" id="KW-0620">Polyamine biosynthesis</keyword>